<protein>
    <submittedName>
        <fullName evidence="1">Uncharacterized protein</fullName>
    </submittedName>
</protein>
<comment type="caution">
    <text evidence="1">The sequence shown here is derived from an EMBL/GenBank/DDBJ whole genome shotgun (WGS) entry which is preliminary data.</text>
</comment>
<evidence type="ECO:0000313" key="1">
    <source>
        <dbReference type="EMBL" id="KAI9243840.1"/>
    </source>
</evidence>
<organism evidence="1 2">
    <name type="scientific">Phascolomyces articulosus</name>
    <dbReference type="NCBI Taxonomy" id="60185"/>
    <lineage>
        <taxon>Eukaryota</taxon>
        <taxon>Fungi</taxon>
        <taxon>Fungi incertae sedis</taxon>
        <taxon>Mucoromycota</taxon>
        <taxon>Mucoromycotina</taxon>
        <taxon>Mucoromycetes</taxon>
        <taxon>Mucorales</taxon>
        <taxon>Lichtheimiaceae</taxon>
        <taxon>Phascolomyces</taxon>
    </lineage>
</organism>
<proteinExistence type="predicted"/>
<reference evidence="1" key="2">
    <citation type="submission" date="2023-02" db="EMBL/GenBank/DDBJ databases">
        <authorList>
            <consortium name="DOE Joint Genome Institute"/>
            <person name="Mondo S.J."/>
            <person name="Chang Y."/>
            <person name="Wang Y."/>
            <person name="Ahrendt S."/>
            <person name="Andreopoulos W."/>
            <person name="Barry K."/>
            <person name="Beard J."/>
            <person name="Benny G.L."/>
            <person name="Blankenship S."/>
            <person name="Bonito G."/>
            <person name="Cuomo C."/>
            <person name="Desiro A."/>
            <person name="Gervers K.A."/>
            <person name="Hundley H."/>
            <person name="Kuo A."/>
            <person name="LaButti K."/>
            <person name="Lang B.F."/>
            <person name="Lipzen A."/>
            <person name="O'Donnell K."/>
            <person name="Pangilinan J."/>
            <person name="Reynolds N."/>
            <person name="Sandor L."/>
            <person name="Smith M.W."/>
            <person name="Tsang A."/>
            <person name="Grigoriev I.V."/>
            <person name="Stajich J.E."/>
            <person name="Spatafora J.W."/>
        </authorList>
    </citation>
    <scope>NUCLEOTIDE SEQUENCE</scope>
    <source>
        <strain evidence="1">RSA 2281</strain>
    </source>
</reference>
<reference evidence="1" key="1">
    <citation type="journal article" date="2022" name="IScience">
        <title>Evolution of zygomycete secretomes and the origins of terrestrial fungal ecologies.</title>
        <authorList>
            <person name="Chang Y."/>
            <person name="Wang Y."/>
            <person name="Mondo S."/>
            <person name="Ahrendt S."/>
            <person name="Andreopoulos W."/>
            <person name="Barry K."/>
            <person name="Beard J."/>
            <person name="Benny G.L."/>
            <person name="Blankenship S."/>
            <person name="Bonito G."/>
            <person name="Cuomo C."/>
            <person name="Desiro A."/>
            <person name="Gervers K.A."/>
            <person name="Hundley H."/>
            <person name="Kuo A."/>
            <person name="LaButti K."/>
            <person name="Lang B.F."/>
            <person name="Lipzen A."/>
            <person name="O'Donnell K."/>
            <person name="Pangilinan J."/>
            <person name="Reynolds N."/>
            <person name="Sandor L."/>
            <person name="Smith M.E."/>
            <person name="Tsang A."/>
            <person name="Grigoriev I.V."/>
            <person name="Stajich J.E."/>
            <person name="Spatafora J.W."/>
        </authorList>
    </citation>
    <scope>NUCLEOTIDE SEQUENCE</scope>
    <source>
        <strain evidence="1">RSA 2281</strain>
    </source>
</reference>
<evidence type="ECO:0000313" key="2">
    <source>
        <dbReference type="Proteomes" id="UP001209540"/>
    </source>
</evidence>
<dbReference type="Proteomes" id="UP001209540">
    <property type="component" value="Unassembled WGS sequence"/>
</dbReference>
<sequence length="105" mass="12314">MQAVSQYNKDRWDKALDIYDFDIGEYVKLTHEGCYGLEPQYKGPYVVVDKNPDFATYKIETIQGKVLDSWIHMDCLVKVTANLFRNQEVKKYLILTLILKNKYGN</sequence>
<dbReference type="AlphaFoldDB" id="A0AAD5P6W3"/>
<dbReference type="EMBL" id="JAIXMP010000066">
    <property type="protein sequence ID" value="KAI9243840.1"/>
    <property type="molecule type" value="Genomic_DNA"/>
</dbReference>
<keyword evidence="2" id="KW-1185">Reference proteome</keyword>
<accession>A0AAD5P6W3</accession>
<name>A0AAD5P6W3_9FUNG</name>
<gene>
    <name evidence="1" type="ORF">BDA99DRAFT_544289</name>
</gene>